<comment type="caution">
    <text evidence="2">The sequence shown here is derived from an EMBL/GenBank/DDBJ whole genome shotgun (WGS) entry which is preliminary data.</text>
</comment>
<evidence type="ECO:0000256" key="1">
    <source>
        <dbReference type="SAM" id="MobiDB-lite"/>
    </source>
</evidence>
<name>A0A392V9V9_9FABA</name>
<dbReference type="EMBL" id="LXQA011106357">
    <property type="protein sequence ID" value="MCI85074.1"/>
    <property type="molecule type" value="Genomic_DNA"/>
</dbReference>
<dbReference type="AlphaFoldDB" id="A0A392V9V9"/>
<reference evidence="2 3" key="1">
    <citation type="journal article" date="2018" name="Front. Plant Sci.">
        <title>Red Clover (Trifolium pratense) and Zigzag Clover (T. medium) - A Picture of Genomic Similarities and Differences.</title>
        <authorList>
            <person name="Dluhosova J."/>
            <person name="Istvanek J."/>
            <person name="Nedelnik J."/>
            <person name="Repkova J."/>
        </authorList>
    </citation>
    <scope>NUCLEOTIDE SEQUENCE [LARGE SCALE GENOMIC DNA]</scope>
    <source>
        <strain evidence="3">cv. 10/8</strain>
        <tissue evidence="2">Leaf</tissue>
    </source>
</reference>
<accession>A0A392V9V9</accession>
<feature type="region of interest" description="Disordered" evidence="1">
    <location>
        <begin position="1"/>
        <end position="31"/>
    </location>
</feature>
<organism evidence="2 3">
    <name type="scientific">Trifolium medium</name>
    <dbReference type="NCBI Taxonomy" id="97028"/>
    <lineage>
        <taxon>Eukaryota</taxon>
        <taxon>Viridiplantae</taxon>
        <taxon>Streptophyta</taxon>
        <taxon>Embryophyta</taxon>
        <taxon>Tracheophyta</taxon>
        <taxon>Spermatophyta</taxon>
        <taxon>Magnoliopsida</taxon>
        <taxon>eudicotyledons</taxon>
        <taxon>Gunneridae</taxon>
        <taxon>Pentapetalae</taxon>
        <taxon>rosids</taxon>
        <taxon>fabids</taxon>
        <taxon>Fabales</taxon>
        <taxon>Fabaceae</taxon>
        <taxon>Papilionoideae</taxon>
        <taxon>50 kb inversion clade</taxon>
        <taxon>NPAAA clade</taxon>
        <taxon>Hologalegina</taxon>
        <taxon>IRL clade</taxon>
        <taxon>Trifolieae</taxon>
        <taxon>Trifolium</taxon>
    </lineage>
</organism>
<dbReference type="Proteomes" id="UP000265520">
    <property type="component" value="Unassembled WGS sequence"/>
</dbReference>
<feature type="compositionally biased region" description="Acidic residues" evidence="1">
    <location>
        <begin position="15"/>
        <end position="31"/>
    </location>
</feature>
<keyword evidence="3" id="KW-1185">Reference proteome</keyword>
<evidence type="ECO:0000313" key="3">
    <source>
        <dbReference type="Proteomes" id="UP000265520"/>
    </source>
</evidence>
<proteinExistence type="predicted"/>
<sequence length="31" mass="3398">MASSSGTGNKILADSTDEEHTEVEEDEEEEE</sequence>
<evidence type="ECO:0000313" key="2">
    <source>
        <dbReference type="EMBL" id="MCI85074.1"/>
    </source>
</evidence>
<protein>
    <submittedName>
        <fullName evidence="2">Uncharacterized protein</fullName>
    </submittedName>
</protein>
<feature type="non-terminal residue" evidence="2">
    <location>
        <position position="31"/>
    </location>
</feature>